<evidence type="ECO:0000256" key="5">
    <source>
        <dbReference type="ARBA" id="ARBA00022729"/>
    </source>
</evidence>
<protein>
    <submittedName>
        <fullName evidence="12">Variant surface glycoprotein</fullName>
    </submittedName>
</protein>
<comment type="caution">
    <text evidence="12">The sequence shown here is derived from an EMBL/GenBank/DDBJ whole genome shotgun (WGS) entry which is preliminary data.</text>
</comment>
<feature type="signal peptide" evidence="10">
    <location>
        <begin position="1"/>
        <end position="18"/>
    </location>
</feature>
<proteinExistence type="predicted"/>
<evidence type="ECO:0000256" key="6">
    <source>
        <dbReference type="ARBA" id="ARBA00023136"/>
    </source>
</evidence>
<feature type="compositionally biased region" description="Basic residues" evidence="9">
    <location>
        <begin position="300"/>
        <end position="309"/>
    </location>
</feature>
<feature type="region of interest" description="Disordered" evidence="9">
    <location>
        <begin position="251"/>
        <end position="332"/>
    </location>
</feature>
<keyword evidence="8" id="KW-0449">Lipoprotein</keyword>
<dbReference type="AlphaFoldDB" id="F9W3J0"/>
<keyword evidence="4" id="KW-0336">GPI-anchor</keyword>
<evidence type="ECO:0000256" key="3">
    <source>
        <dbReference type="ARBA" id="ARBA00022475"/>
    </source>
</evidence>
<accession>F9W3J0</accession>
<reference evidence="12 13" key="2">
    <citation type="journal article" date="2012" name="Proc. Natl. Acad. Sci. U.S.A.">
        <title>Antigenic diversity is generated by distinct evolutionary mechanisms in African trypanosome species.</title>
        <authorList>
            <person name="Jackson A.P."/>
            <person name="Berry A."/>
            <person name="Aslett M."/>
            <person name="Allison H.C."/>
            <person name="Burton P."/>
            <person name="Vavrova-Anderson J."/>
            <person name="Brown R."/>
            <person name="Browne H."/>
            <person name="Corton N."/>
            <person name="Hauser H."/>
            <person name="Gamble J."/>
            <person name="Gilderthorp R."/>
            <person name="Marcello L."/>
            <person name="McQuillan J."/>
            <person name="Otto T.D."/>
            <person name="Quail M.A."/>
            <person name="Sanders M.J."/>
            <person name="van Tonder A."/>
            <person name="Ginger M.L."/>
            <person name="Field M.C."/>
            <person name="Barry J.D."/>
            <person name="Hertz-Fowler C."/>
            <person name="Berriman M."/>
        </authorList>
    </citation>
    <scope>NUCLEOTIDE SEQUENCE [LARGE SCALE GENOMIC DNA]</scope>
    <source>
        <strain evidence="12 13">IL3000</strain>
    </source>
</reference>
<feature type="compositionally biased region" description="Acidic residues" evidence="9">
    <location>
        <begin position="271"/>
        <end position="286"/>
    </location>
</feature>
<feature type="compositionally biased region" description="Low complexity" evidence="9">
    <location>
        <begin position="251"/>
        <end position="262"/>
    </location>
</feature>
<sequence length="344" mass="37761">MWRRVLLVLMVVWTGALAAEKKNEKVFKRLCNITSGVTALMKQSVETKGTLEEALYGGNGGAQFNVDGTFKGGCWWLGGFNHRSTYCSHIQGAHPGLGGTDNHGCFAHSLLGTLFCLCTKGSNRDEDLCGLGSVGNDSRWVSGLPRSDDLFQKVWKKINETCTENKSTADLENLQTAVKEIHGGAKENKVKNGYFTLGGNSTDGVCGGTRQGDACVTYPPKTGSGEQPDIPWAEKILTEIPILKKTIKQQISLQDSSQIDQQGNEGHSDEDPGEQQEGEEEEDEEQYVQNSTPHNPSNKPRTRRKRSTKKQPTEQHAESLKAILHKDDGSFLPQPFWLLSAVVI</sequence>
<evidence type="ECO:0000256" key="10">
    <source>
        <dbReference type="SAM" id="SignalP"/>
    </source>
</evidence>
<evidence type="ECO:0000256" key="4">
    <source>
        <dbReference type="ARBA" id="ARBA00022622"/>
    </source>
</evidence>
<evidence type="ECO:0000256" key="9">
    <source>
        <dbReference type="SAM" id="MobiDB-lite"/>
    </source>
</evidence>
<organism evidence="12 13">
    <name type="scientific">Trypanosoma congolense (strain IL3000)</name>
    <dbReference type="NCBI Taxonomy" id="1068625"/>
    <lineage>
        <taxon>Eukaryota</taxon>
        <taxon>Discoba</taxon>
        <taxon>Euglenozoa</taxon>
        <taxon>Kinetoplastea</taxon>
        <taxon>Metakinetoplastina</taxon>
        <taxon>Trypanosomatida</taxon>
        <taxon>Trypanosomatidae</taxon>
        <taxon>Trypanosoma</taxon>
        <taxon>Nannomonas</taxon>
    </lineage>
</organism>
<dbReference type="EMBL" id="CAEQ01000416">
    <property type="protein sequence ID" value="CCD11708.1"/>
    <property type="molecule type" value="Genomic_DNA"/>
</dbReference>
<evidence type="ECO:0000256" key="7">
    <source>
        <dbReference type="ARBA" id="ARBA00023180"/>
    </source>
</evidence>
<dbReference type="GO" id="GO:0098552">
    <property type="term" value="C:side of membrane"/>
    <property type="evidence" value="ECO:0007669"/>
    <property type="project" value="UniProtKB-KW"/>
</dbReference>
<evidence type="ECO:0000256" key="1">
    <source>
        <dbReference type="ARBA" id="ARBA00002523"/>
    </source>
</evidence>
<dbReference type="VEuPathDB" id="TriTrypDB:TcIL3000_0_26620"/>
<keyword evidence="3" id="KW-1003">Cell membrane</keyword>
<keyword evidence="7" id="KW-0325">Glycoprotein</keyword>
<keyword evidence="13" id="KW-1185">Reference proteome</keyword>
<reference evidence="13" key="1">
    <citation type="submission" date="2011-07" db="EMBL/GenBank/DDBJ databases">
        <title>Divergent evolution of antigenic variation in African trypanosomes.</title>
        <authorList>
            <person name="Jackson A.P."/>
            <person name="Berry A."/>
            <person name="Allison H.C."/>
            <person name="Burton P."/>
            <person name="Anderson J."/>
            <person name="Aslett M."/>
            <person name="Brown R."/>
            <person name="Corton N."/>
            <person name="Harris D."/>
            <person name="Hauser H."/>
            <person name="Gamble J."/>
            <person name="Gilderthorp R."/>
            <person name="McQuillan J."/>
            <person name="Quail M.A."/>
            <person name="Sanders M."/>
            <person name="Van Tonder A."/>
            <person name="Ginger M.L."/>
            <person name="Donelson J.E."/>
            <person name="Field M.C."/>
            <person name="Barry J.D."/>
            <person name="Berriman M."/>
            <person name="Hertz-Fowler C."/>
        </authorList>
    </citation>
    <scope>NUCLEOTIDE SEQUENCE [LARGE SCALE GENOMIC DNA]</scope>
    <source>
        <strain evidence="13">IL3000</strain>
    </source>
</reference>
<comment type="subcellular location">
    <subcellularLocation>
        <location evidence="2">Cell membrane</location>
        <topology evidence="2">Lipid-anchor</topology>
        <topology evidence="2">GPI-anchor</topology>
    </subcellularLocation>
</comment>
<keyword evidence="6" id="KW-0472">Membrane</keyword>
<dbReference type="Pfam" id="PF13206">
    <property type="entry name" value="VSG_B"/>
    <property type="match status" value="1"/>
</dbReference>
<evidence type="ECO:0000313" key="13">
    <source>
        <dbReference type="Proteomes" id="UP000000702"/>
    </source>
</evidence>
<evidence type="ECO:0000256" key="8">
    <source>
        <dbReference type="ARBA" id="ARBA00023288"/>
    </source>
</evidence>
<gene>
    <name evidence="12" type="ORF">TCIL3000_0_26620</name>
</gene>
<feature type="chain" id="PRO_5003389843" evidence="10">
    <location>
        <begin position="19"/>
        <end position="344"/>
    </location>
</feature>
<dbReference type="GO" id="GO:0005886">
    <property type="term" value="C:plasma membrane"/>
    <property type="evidence" value="ECO:0007669"/>
    <property type="project" value="UniProtKB-SubCell"/>
</dbReference>
<feature type="domain" description="Trypanosome variant surface glycoprotein B-type N-terminal" evidence="11">
    <location>
        <begin position="46"/>
        <end position="237"/>
    </location>
</feature>
<name>F9W3J0_TRYCI</name>
<evidence type="ECO:0000256" key="2">
    <source>
        <dbReference type="ARBA" id="ARBA00004609"/>
    </source>
</evidence>
<evidence type="ECO:0000313" key="12">
    <source>
        <dbReference type="EMBL" id="CCD11708.1"/>
    </source>
</evidence>
<dbReference type="Proteomes" id="UP000000702">
    <property type="component" value="Unassembled WGS sequence"/>
</dbReference>
<dbReference type="InterPro" id="IPR025932">
    <property type="entry name" value="Trypano_VSG_B_N_dom"/>
</dbReference>
<keyword evidence="5 10" id="KW-0732">Signal</keyword>
<evidence type="ECO:0000259" key="11">
    <source>
        <dbReference type="Pfam" id="PF13206"/>
    </source>
</evidence>
<feature type="compositionally biased region" description="Basic and acidic residues" evidence="9">
    <location>
        <begin position="311"/>
        <end position="329"/>
    </location>
</feature>
<comment type="function">
    <text evidence="1">VSG forms a coat on the surface of the parasite. The trypanosome evades the immune response of the host by expressing a series of antigenically distinct VSGs from an estimated 1000 VSG genes.</text>
</comment>